<feature type="domain" description="Methyltransferase FkbM" evidence="1">
    <location>
        <begin position="45"/>
        <end position="194"/>
    </location>
</feature>
<organism evidence="2 3">
    <name type="scientific">Acidiplasma aeolicum</name>
    <dbReference type="NCBI Taxonomy" id="507754"/>
    <lineage>
        <taxon>Archaea</taxon>
        <taxon>Methanobacteriati</taxon>
        <taxon>Thermoplasmatota</taxon>
        <taxon>Thermoplasmata</taxon>
        <taxon>Thermoplasmatales</taxon>
        <taxon>Ferroplasmaceae</taxon>
        <taxon>Acidiplasma</taxon>
    </lineage>
</organism>
<keyword evidence="3" id="KW-1185">Reference proteome</keyword>
<protein>
    <recommendedName>
        <fullName evidence="1">Methyltransferase FkbM domain-containing protein</fullName>
    </recommendedName>
</protein>
<dbReference type="PANTHER" id="PTHR34203">
    <property type="entry name" value="METHYLTRANSFERASE, FKBM FAMILY PROTEIN"/>
    <property type="match status" value="1"/>
</dbReference>
<dbReference type="Pfam" id="PF05050">
    <property type="entry name" value="Methyltransf_21"/>
    <property type="match status" value="1"/>
</dbReference>
<dbReference type="EMBL" id="LKBG01000288">
    <property type="protein sequence ID" value="KQB33576.1"/>
    <property type="molecule type" value="Genomic_DNA"/>
</dbReference>
<sequence length="261" mass="29059">MQTVKLTYGKIELMVNKNEPFLYYATFIADEYGKLEIKEGDVVIDAGANIGDFTVKSAKLVGSKGKIIAIEPDQNNVEILKANLDLNQLKNVSILQMALSDSNGEAFIQGEGVSASIIGNKSGLKVNTITLNKIIDEYCGKNQNIVIKMDIEGGEELVFKDPTFLLRVREIAMELHGKQNIMDIPSKLTDYGFSVYDFSIHDQIKNSIKNFVRHPLSVIKAEFKTNFIATKGAFKTIFGHNPIPSINNSDLKIIYAVRKEH</sequence>
<evidence type="ECO:0000313" key="2">
    <source>
        <dbReference type="EMBL" id="KQB33576.1"/>
    </source>
</evidence>
<name>A0A0Q1B1D7_9ARCH</name>
<dbReference type="OrthoDB" id="275825at2157"/>
<proteinExistence type="predicted"/>
<dbReference type="InterPro" id="IPR006342">
    <property type="entry name" value="FkbM_mtfrase"/>
</dbReference>
<dbReference type="Gene3D" id="3.40.50.150">
    <property type="entry name" value="Vaccinia Virus protein VP39"/>
    <property type="match status" value="1"/>
</dbReference>
<comment type="caution">
    <text evidence="2">The sequence shown here is derived from an EMBL/GenBank/DDBJ whole genome shotgun (WGS) entry which is preliminary data.</text>
</comment>
<reference evidence="2 3" key="1">
    <citation type="submission" date="2015-09" db="EMBL/GenBank/DDBJ databases">
        <title>Heavy metals and arsenic resistance mechanisms in polyextremophilic archaea of the family Ferroplasmaceae.</title>
        <authorList>
            <person name="Bulaev A.G."/>
            <person name="Kanygina A.V."/>
        </authorList>
    </citation>
    <scope>NUCLEOTIDE SEQUENCE [LARGE SCALE GENOMIC DNA]</scope>
    <source>
        <strain evidence="2 3">VT</strain>
    </source>
</reference>
<dbReference type="SUPFAM" id="SSF53335">
    <property type="entry name" value="S-adenosyl-L-methionine-dependent methyltransferases"/>
    <property type="match status" value="1"/>
</dbReference>
<dbReference type="PANTHER" id="PTHR34203:SF15">
    <property type="entry name" value="SLL1173 PROTEIN"/>
    <property type="match status" value="1"/>
</dbReference>
<gene>
    <name evidence="2" type="ORF">AOG54_06855</name>
</gene>
<dbReference type="NCBIfam" id="TIGR01444">
    <property type="entry name" value="fkbM_fam"/>
    <property type="match status" value="1"/>
</dbReference>
<dbReference type="InterPro" id="IPR029063">
    <property type="entry name" value="SAM-dependent_MTases_sf"/>
</dbReference>
<dbReference type="AlphaFoldDB" id="A0A0Q1B1D7"/>
<dbReference type="InterPro" id="IPR052514">
    <property type="entry name" value="SAM-dependent_MTase"/>
</dbReference>
<dbReference type="Proteomes" id="UP000050320">
    <property type="component" value="Unassembled WGS sequence"/>
</dbReference>
<dbReference type="RefSeq" id="WP_054964125.1">
    <property type="nucleotide sequence ID" value="NZ_LJCQ01000192.1"/>
</dbReference>
<evidence type="ECO:0000259" key="1">
    <source>
        <dbReference type="Pfam" id="PF05050"/>
    </source>
</evidence>
<accession>A0A0Q1B1D7</accession>
<evidence type="ECO:0000313" key="3">
    <source>
        <dbReference type="Proteomes" id="UP000050320"/>
    </source>
</evidence>